<accession>A0AB34FVA3</accession>
<dbReference type="AlphaFoldDB" id="A0AB34FVA3"/>
<evidence type="ECO:0000313" key="1">
    <source>
        <dbReference type="EMBL" id="KAJ6443292.1"/>
    </source>
</evidence>
<reference evidence="1" key="1">
    <citation type="submission" date="2023-01" db="EMBL/GenBank/DDBJ databases">
        <title>The growth and conidiation of Purpureocillium lavendulum are regulated by nitrogen source and histone H3K14 acetylation.</title>
        <authorList>
            <person name="Tang P."/>
            <person name="Han J."/>
            <person name="Zhang C."/>
            <person name="Tang P."/>
            <person name="Qi F."/>
            <person name="Zhang K."/>
            <person name="Liang L."/>
        </authorList>
    </citation>
    <scope>NUCLEOTIDE SEQUENCE</scope>
    <source>
        <strain evidence="1">YMF1.00683</strain>
    </source>
</reference>
<dbReference type="EMBL" id="JAQHRD010000003">
    <property type="protein sequence ID" value="KAJ6443292.1"/>
    <property type="molecule type" value="Genomic_DNA"/>
</dbReference>
<proteinExistence type="predicted"/>
<protein>
    <submittedName>
        <fullName evidence="1">Uncharacterized protein</fullName>
    </submittedName>
</protein>
<dbReference type="Gene3D" id="2.60.40.2970">
    <property type="match status" value="1"/>
</dbReference>
<evidence type="ECO:0000313" key="2">
    <source>
        <dbReference type="Proteomes" id="UP001163105"/>
    </source>
</evidence>
<comment type="caution">
    <text evidence="1">The sequence shown here is derived from an EMBL/GenBank/DDBJ whole genome shotgun (WGS) entry which is preliminary data.</text>
</comment>
<name>A0AB34FVA3_9HYPO</name>
<dbReference type="Proteomes" id="UP001163105">
    <property type="component" value="Unassembled WGS sequence"/>
</dbReference>
<keyword evidence="2" id="KW-1185">Reference proteome</keyword>
<sequence length="158" mass="16868">MSSNPIDKLAVALHQTASSPPTVRATVTNNNDHAITVLSYQSPLDPAALALGLLAVTPSGASQPLELPVIKMSRQWPPQGDSLVSLAAGASMTNDLVLESPKVPVDKLGDMATVLMEGQWMAVWPKARGELSDKEIDKSTQYGFSRKYKTDELVINVG</sequence>
<gene>
    <name evidence="1" type="ORF">O9K51_04471</name>
</gene>
<organism evidence="1 2">
    <name type="scientific">Purpureocillium lavendulum</name>
    <dbReference type="NCBI Taxonomy" id="1247861"/>
    <lineage>
        <taxon>Eukaryota</taxon>
        <taxon>Fungi</taxon>
        <taxon>Dikarya</taxon>
        <taxon>Ascomycota</taxon>
        <taxon>Pezizomycotina</taxon>
        <taxon>Sordariomycetes</taxon>
        <taxon>Hypocreomycetidae</taxon>
        <taxon>Hypocreales</taxon>
        <taxon>Ophiocordycipitaceae</taxon>
        <taxon>Purpureocillium</taxon>
    </lineage>
</organism>